<dbReference type="InterPro" id="IPR050835">
    <property type="entry name" value="ABC_transporter_sub-D"/>
</dbReference>
<gene>
    <name evidence="12" type="ORF">MW290_06260</name>
</gene>
<feature type="domain" description="ABC transmembrane type-1" evidence="11">
    <location>
        <begin position="39"/>
        <end position="337"/>
    </location>
</feature>
<dbReference type="SUPFAM" id="SSF52540">
    <property type="entry name" value="P-loop containing nucleoside triphosphate hydrolases"/>
    <property type="match status" value="1"/>
</dbReference>
<feature type="transmembrane region" description="Helical" evidence="9">
    <location>
        <begin position="33"/>
        <end position="53"/>
    </location>
</feature>
<dbReference type="Proteomes" id="UP001056201">
    <property type="component" value="Chromosome 1"/>
</dbReference>
<protein>
    <submittedName>
        <fullName evidence="12">ABC transporter ATP-binding protein/permease</fullName>
    </submittedName>
</protein>
<dbReference type="Pfam" id="PF00005">
    <property type="entry name" value="ABC_tran"/>
    <property type="match status" value="1"/>
</dbReference>
<dbReference type="Gene3D" id="1.20.1560.10">
    <property type="entry name" value="ABC transporter type 1, transmembrane domain"/>
    <property type="match status" value="1"/>
</dbReference>
<accession>A0ABY4S824</accession>
<sequence length="574" mass="62537">MDTTDLDAAPPRWRDGLHDARRLAAPFWRSDRAAWAQLAALVALTLALVWINVRFSAWNSAFYDALQAHDLKAFWQQLGLFCALAAAYIVLAVVRLVAQQRLVMRWRQGMTEHLLAGWLQPGTPYRLSSARTLDNPDQRVADDVRNFVSSTLDLGLGLLNAGVTLVSFVAILWGLSGSLHVPWPGAGWNLPGYMVWAALAYAGIGSVLVRRIGAPLVPVNARQQQVEADFRYGLVQVRDHAEAIAMARGEAAEQRRLHVRFDALRANWDDLIRYTKRLTWFSAGYGQLANVFPLVAAAPRYFAGGIQLGGLMQTAQAFGQVQGALSWFVDAYASLADWRATVLRLGRFVDALAEHAPAPQQADPADAAAALTARRLRVAVPDASATLVDVPRLDLRPGEWVLLTGPSGSGKSSLLRTLAGLWPAGEGEVRLPAGTMVVPQRPYLPAGTLADALAYPDAAGRFDEGALREALSHVGLGALAGSLQVDDAWARRLSPGEQQRLQFARLLLQQPRWALLDEATSALDGDSQRQVLQQLRLQLPGLAVLHVAHRQELQCLHDRVLQVTGGKLVAATSR</sequence>
<dbReference type="InterPro" id="IPR011527">
    <property type="entry name" value="ABC1_TM_dom"/>
</dbReference>
<evidence type="ECO:0000256" key="3">
    <source>
        <dbReference type="ARBA" id="ARBA00022475"/>
    </source>
</evidence>
<dbReference type="PANTHER" id="PTHR11384:SF59">
    <property type="entry name" value="LYSOSOMAL COBALAMIN TRANSPORTER ABCD4"/>
    <property type="match status" value="1"/>
</dbReference>
<dbReference type="PROSITE" id="PS00211">
    <property type="entry name" value="ABC_TRANSPORTER_1"/>
    <property type="match status" value="1"/>
</dbReference>
<dbReference type="GO" id="GO:0005524">
    <property type="term" value="F:ATP binding"/>
    <property type="evidence" value="ECO:0007669"/>
    <property type="project" value="UniProtKB-KW"/>
</dbReference>
<evidence type="ECO:0000256" key="8">
    <source>
        <dbReference type="ARBA" id="ARBA00023136"/>
    </source>
</evidence>
<dbReference type="SUPFAM" id="SSF90123">
    <property type="entry name" value="ABC transporter transmembrane region"/>
    <property type="match status" value="1"/>
</dbReference>
<proteinExistence type="predicted"/>
<dbReference type="PROSITE" id="PS50929">
    <property type="entry name" value="ABC_TM1F"/>
    <property type="match status" value="1"/>
</dbReference>
<dbReference type="Pfam" id="PF06472">
    <property type="entry name" value="ABC_membrane_2"/>
    <property type="match status" value="1"/>
</dbReference>
<dbReference type="RefSeq" id="WP_250196398.1">
    <property type="nucleotide sequence ID" value="NZ_CP097635.1"/>
</dbReference>
<feature type="domain" description="ABC transporter" evidence="10">
    <location>
        <begin position="373"/>
        <end position="573"/>
    </location>
</feature>
<organism evidence="12 13">
    <name type="scientific">Aquincola tertiaricarbonis</name>
    <dbReference type="NCBI Taxonomy" id="391953"/>
    <lineage>
        <taxon>Bacteria</taxon>
        <taxon>Pseudomonadati</taxon>
        <taxon>Pseudomonadota</taxon>
        <taxon>Betaproteobacteria</taxon>
        <taxon>Burkholderiales</taxon>
        <taxon>Sphaerotilaceae</taxon>
        <taxon>Aquincola</taxon>
    </lineage>
</organism>
<dbReference type="SMART" id="SM00382">
    <property type="entry name" value="AAA"/>
    <property type="match status" value="1"/>
</dbReference>
<keyword evidence="5" id="KW-0547">Nucleotide-binding</keyword>
<evidence type="ECO:0000256" key="4">
    <source>
        <dbReference type="ARBA" id="ARBA00022692"/>
    </source>
</evidence>
<feature type="transmembrane region" description="Helical" evidence="9">
    <location>
        <begin position="154"/>
        <end position="173"/>
    </location>
</feature>
<keyword evidence="3" id="KW-1003">Cell membrane</keyword>
<evidence type="ECO:0000256" key="1">
    <source>
        <dbReference type="ARBA" id="ARBA00004651"/>
    </source>
</evidence>
<reference evidence="12" key="1">
    <citation type="submission" date="2022-05" db="EMBL/GenBank/DDBJ databases">
        <title>An RpoN-dependent PEP-CTERM gene is involved in floc formation of an Aquincola tertiaricarbonis strain.</title>
        <authorList>
            <person name="Qiu D."/>
            <person name="Xia M."/>
        </authorList>
    </citation>
    <scope>NUCLEOTIDE SEQUENCE</scope>
    <source>
        <strain evidence="12">RN12</strain>
    </source>
</reference>
<dbReference type="InterPro" id="IPR003439">
    <property type="entry name" value="ABC_transporter-like_ATP-bd"/>
</dbReference>
<evidence type="ECO:0000313" key="13">
    <source>
        <dbReference type="Proteomes" id="UP001056201"/>
    </source>
</evidence>
<keyword evidence="8 9" id="KW-0472">Membrane</keyword>
<dbReference type="InterPro" id="IPR003593">
    <property type="entry name" value="AAA+_ATPase"/>
</dbReference>
<feature type="transmembrane region" description="Helical" evidence="9">
    <location>
        <begin position="73"/>
        <end position="98"/>
    </location>
</feature>
<evidence type="ECO:0000259" key="10">
    <source>
        <dbReference type="PROSITE" id="PS50893"/>
    </source>
</evidence>
<evidence type="ECO:0000256" key="9">
    <source>
        <dbReference type="SAM" id="Phobius"/>
    </source>
</evidence>
<dbReference type="CDD" id="cd03223">
    <property type="entry name" value="ABCD_peroxisomal_ALDP"/>
    <property type="match status" value="1"/>
</dbReference>
<feature type="transmembrane region" description="Helical" evidence="9">
    <location>
        <begin position="193"/>
        <end position="213"/>
    </location>
</feature>
<keyword evidence="6 12" id="KW-0067">ATP-binding</keyword>
<dbReference type="Gene3D" id="3.40.50.300">
    <property type="entry name" value="P-loop containing nucleotide triphosphate hydrolases"/>
    <property type="match status" value="1"/>
</dbReference>
<dbReference type="PROSITE" id="PS50893">
    <property type="entry name" value="ABC_TRANSPORTER_2"/>
    <property type="match status" value="1"/>
</dbReference>
<evidence type="ECO:0000259" key="11">
    <source>
        <dbReference type="PROSITE" id="PS50929"/>
    </source>
</evidence>
<dbReference type="InterPro" id="IPR027417">
    <property type="entry name" value="P-loop_NTPase"/>
</dbReference>
<dbReference type="PANTHER" id="PTHR11384">
    <property type="entry name" value="ATP-BINDING CASSETTE, SUB-FAMILY D MEMBER"/>
    <property type="match status" value="1"/>
</dbReference>
<comment type="subcellular location">
    <subcellularLocation>
        <location evidence="1">Cell membrane</location>
        <topology evidence="1">Multi-pass membrane protein</topology>
    </subcellularLocation>
</comment>
<dbReference type="EMBL" id="CP097635">
    <property type="protein sequence ID" value="URI08177.1"/>
    <property type="molecule type" value="Genomic_DNA"/>
</dbReference>
<evidence type="ECO:0000313" key="12">
    <source>
        <dbReference type="EMBL" id="URI08177.1"/>
    </source>
</evidence>
<keyword evidence="13" id="KW-1185">Reference proteome</keyword>
<keyword evidence="4 9" id="KW-0812">Transmembrane</keyword>
<keyword evidence="2" id="KW-0813">Transport</keyword>
<name>A0ABY4S824_AQUTE</name>
<evidence type="ECO:0000256" key="5">
    <source>
        <dbReference type="ARBA" id="ARBA00022741"/>
    </source>
</evidence>
<dbReference type="InterPro" id="IPR017871">
    <property type="entry name" value="ABC_transporter-like_CS"/>
</dbReference>
<keyword evidence="7 9" id="KW-1133">Transmembrane helix</keyword>
<evidence type="ECO:0000256" key="7">
    <source>
        <dbReference type="ARBA" id="ARBA00022989"/>
    </source>
</evidence>
<evidence type="ECO:0000256" key="2">
    <source>
        <dbReference type="ARBA" id="ARBA00022448"/>
    </source>
</evidence>
<dbReference type="InterPro" id="IPR036640">
    <property type="entry name" value="ABC1_TM_sf"/>
</dbReference>
<evidence type="ECO:0000256" key="6">
    <source>
        <dbReference type="ARBA" id="ARBA00022840"/>
    </source>
</evidence>